<dbReference type="Proteomes" id="UP001336835">
    <property type="component" value="Unassembled WGS sequence"/>
</dbReference>
<gene>
    <name evidence="2" type="ORF">VRU48_01615</name>
</gene>
<dbReference type="PANTHER" id="PTHR14139">
    <property type="entry name" value="CALSYNTENIN"/>
    <property type="match status" value="1"/>
</dbReference>
<dbReference type="SUPFAM" id="SSF49313">
    <property type="entry name" value="Cadherin-like"/>
    <property type="match status" value="2"/>
</dbReference>
<dbReference type="Pfam" id="PF05345">
    <property type="entry name" value="He_PIG"/>
    <property type="match status" value="2"/>
</dbReference>
<dbReference type="InterPro" id="IPR015919">
    <property type="entry name" value="Cadherin-like_sf"/>
</dbReference>
<dbReference type="InterPro" id="IPR041286">
    <property type="entry name" value="MBG_2"/>
</dbReference>
<dbReference type="Gene3D" id="2.60.40.10">
    <property type="entry name" value="Immunoglobulins"/>
    <property type="match status" value="2"/>
</dbReference>
<dbReference type="Pfam" id="PF18676">
    <property type="entry name" value="MBG_2"/>
    <property type="match status" value="18"/>
</dbReference>
<dbReference type="SUPFAM" id="SSF49373">
    <property type="entry name" value="Invasin/intimin cell-adhesion fragments"/>
    <property type="match status" value="3"/>
</dbReference>
<accession>A0ABU7I2U1</accession>
<reference evidence="2 3" key="1">
    <citation type="submission" date="2024-01" db="EMBL/GenBank/DDBJ databases">
        <title>Pedobacter sp. nov., isolated from fresh soil.</title>
        <authorList>
            <person name="Le N.T.T."/>
        </authorList>
    </citation>
    <scope>NUCLEOTIDE SEQUENCE [LARGE SCALE GENOMIC DNA]</scope>
    <source>
        <strain evidence="2 3">KR3-3</strain>
    </source>
</reference>
<comment type="caution">
    <text evidence="2">The sequence shown here is derived from an EMBL/GenBank/DDBJ whole genome shotgun (WGS) entry which is preliminary data.</text>
</comment>
<dbReference type="Pfam" id="PF13585">
    <property type="entry name" value="CHU_C"/>
    <property type="match status" value="1"/>
</dbReference>
<evidence type="ECO:0000313" key="3">
    <source>
        <dbReference type="Proteomes" id="UP001336835"/>
    </source>
</evidence>
<keyword evidence="3" id="KW-1185">Reference proteome</keyword>
<dbReference type="SMART" id="SM00736">
    <property type="entry name" value="CADG"/>
    <property type="match status" value="1"/>
</dbReference>
<dbReference type="Pfam" id="PF18887">
    <property type="entry name" value="MBG_3"/>
    <property type="match status" value="1"/>
</dbReference>
<organism evidence="2 3">
    <name type="scientific">Pedobacter albus</name>
    <dbReference type="NCBI Taxonomy" id="3113905"/>
    <lineage>
        <taxon>Bacteria</taxon>
        <taxon>Pseudomonadati</taxon>
        <taxon>Bacteroidota</taxon>
        <taxon>Sphingobacteriia</taxon>
        <taxon>Sphingobacteriales</taxon>
        <taxon>Sphingobacteriaceae</taxon>
        <taxon>Pedobacter</taxon>
    </lineage>
</organism>
<dbReference type="NCBIfam" id="TIGR04131">
    <property type="entry name" value="Bac_Flav_CTERM"/>
    <property type="match status" value="1"/>
</dbReference>
<dbReference type="InterPro" id="IPR026341">
    <property type="entry name" value="T9SS_type_B"/>
</dbReference>
<name>A0ABU7I2U1_9SPHI</name>
<dbReference type="EMBL" id="JAZDQT010000001">
    <property type="protein sequence ID" value="MEE1943784.1"/>
    <property type="molecule type" value="Genomic_DNA"/>
</dbReference>
<dbReference type="PANTHER" id="PTHR14139:SF2">
    <property type="entry name" value="CALSYNTENIN-1"/>
    <property type="match status" value="1"/>
</dbReference>
<dbReference type="InterPro" id="IPR043772">
    <property type="entry name" value="MBG_3"/>
</dbReference>
<dbReference type="Gene3D" id="3.30.160.710">
    <property type="match status" value="5"/>
</dbReference>
<proteinExistence type="predicted"/>
<dbReference type="InterPro" id="IPR006644">
    <property type="entry name" value="Cadg"/>
</dbReference>
<evidence type="ECO:0000313" key="2">
    <source>
        <dbReference type="EMBL" id="MEE1943784.1"/>
    </source>
</evidence>
<sequence length="3308" mass="337997">MKLKLYLLLPLLLISVWAIGQNSIIYKDVYQTTQVVLNKNGSLYNGKVSFSGVGTDSFGTTYTYNIRWCTNYNNQGFNAWVMDSDLDHPTCQTGNAYYYNKINTDVPPPLTVGAWVEVVGSQLQLSGDGLFGAPVLTTDAPSAIGVNNATMGGNVTYNGGATVTERGVVYATSPTMPTLVNNKASLGSGNGVFSGTPNSLAAGTTYNVRAYAINSFTDVSNGQVYTFTGYGNQQSFTTLTPTITATAVSAIPASNYGTASSPGTFTVAGANMLAGILVAAPAGFEVSLSAGSGYGTSVTVGAAGTISATTVYVRLAASNNEGNYSGTINLTSNSAVSKTSAIGTSTVNKLNITVKANNTSKNYGTLLNFASDGSAVSITAGSLSSGASITAATLTSAEAVATANAGTGNISINNGSVVIKNASSVDITANYNITLASGTLTINPVTLTYTATSASRAYGASNPVFSGTITGFVLSQTQATATTGTLAFTSAATTSSNIGTYAINGSGLTANNGNYVFAQAGTNNTALTINTATLTYSANAASRAYGASNPAFSGTVTGFANGETLATATTGTLAFTSATTTSSNAGSYAINGSGLTANNGNYTFVQAAANSTALSISPVSLTYTADPASRAYGASNPAFSGTVTGFVLGQTQATATTGTLAFTSAATTSSNVGSYAINGSGLTANNGNYTFAQAGTNSTALTITSSTLTYTANPASRVYGASNPAFSGTITGFVLGQTQATATTGTLAFTSPANSVSPVGQYSINGSGLTANNGNYTFVQASGNATALTINPAPPVVIGTSNATYTEKGPAVAINAGIIVDDADNTTLASAKISIFSNYVAGEDVLSMSASIADIVASFDPVTGVLSLSSAGGATIIEFQQALRSVKYANTSSNPSTLNRWVSFTVNDGVLNSVASNSQVIVISVNDAPVLAGTSVLSYTEKDPAKVVNAAVTVSDADNANLASAKVVIGTNYVSGQDELQFANVPATMGDIAGTFDPATGTLALTTATTATLSQFEAALRAVKYINHSSNPSVLARTINFTVNDGTVNSNVLSSTVNIIAVNDAPAVVGTSNATYTEKGPAVAINAGIVVFDVDNAYLSSAKVSITSNYVAGQDVLSLASNPATMGDIIGTFDPATGMLSLSTAGGATPAQFEAALRAVKYSNTSSNPSTLNRWVSFIVNDGVLNSAASNSQVIVISVNDAPVLAGTSVLSYTEKDPAKVVNAAVTVSDADNANLASAKVVIGTNYVSGQDELLFANVPATMGDIAGTFDPATGTLALTTATTATLGQFEAALRSVKYINHSSNPSVLARTINFTVNDGAANSNVLSSTVNITAVNDAPAVVGTSNATYTEKGPAVAINAGIVVFDVDNAYLSSAKVSITSNYAADQDVLSLASNPATMGDIIGTFDPATGILSLSTAAGATPAQFEAALRAVKYSNTSSNPSTLNRWVSFIVKDGMLNSGASNSQVIVISVNDAPTVANAIPAQNAVEDSPFSLVFASNTFQDLDGDVLTYTARLAGGAALPSWLSFDGTNRKLSGTPNHAAVGTLAVEIIANDGNGGTGTASFNLVVAPIPLANITYVSPQNLSINVAITPIVPTNSGGLATYSISPALPNGLSFDPVSGTISGTPTVVSSATVYQVNATNASGTTHFNLTIHVIGNQAITFAALPNQTYGDAPFDLTATGGNSGNAINYTSSDISVATISGNKVTIVGAGTTTITANQAGNADYTAAPAIQQSLTIDKKNQAINFGTLANKTFGDAPFDLTATGTNSGIPLTYTSSNTNVATINGDKVTLVGAGTTNITVSQAGNANFNPATDVVQPLTVLSQDQTISFGALANKTFGDAPFNLTATGGGSGNPITYTSSNTTVATIQNNVVTLVGAGTTTITASQLGNANYNGATSVTQILTIDKALAVLSLNGLTQVYDGSAKTPAVNVSPNGIAGISLSYDGQPTAPKNVGTYAVVATLNNANYTAVDATGNLTINPLAIAVNADAKSKVYGDADPVLTYTFSPALVTGDSFTGSLSRSAGENVGDYTIGQNTLVLNSNYTLNYTGADLTIGKKAVNVITDAKSKVYGDSDPALTYTFSPALVTGDSFTGSLSRSAGENVGTYAINQNSLALNGNYTLNYTGADLTIGKKTITVTADAKSKVYGGTDPALTYTFSPALVSGDSFTGSLSRTIGENVGTYAINQNTLALNGNYTLNYTGADLTIGKKTITVTADARSKVYGDTDPALTYTFSPTLVTGDSFIGTLSRVTGENVGTYGINQNTLALNGNYTLNYTGADLSIGKKTVSVIADAKSKVYGDSDPTLTYTFSPALVTGDSFTGLLSRVTGENVGTYTINQNTLALNGNYTLNYTGADFSIGKKTVSVIVDAKSKVYGDADPALTYTFSPALVTGDSFTGSLSRTTGENVGTYAINQNSLALNGNYTLNYTGADLTIGKKTINVIADAKSKIYGDTDPVLTYTFSPALVIGDSFSGSLSRVTGENVGTYAINQNNLSLSGNYTLNYTGADLAISKKDISVIADAKSKVYGDADPILTYSFSPALITGDSFAGSLSRVTGENVGTYTINQNTLALNGNYTLNYTGADLTIGKKTIAVISDAKSKVYGDADPVLTYTFSPALVAGDSFTGSLSRVVGENVGTYAINQNSLALNGNYTLNYTGADLTIGKKTVNVIADAKSKVYGDVDPVLTYTFSPALIAGDSFTGSLSRVVGENVGTYAINQNSLALNGNYTLNYTGADLTIGKKIIMVTADTKSKVYGDSDPALTYTFSPALITGDSFTGSLSRAIGENVGTYAINQNNLSISGNYTLNYTGANLTIGKKTISITADAKSKIYGDADPALTYTFSPALVTGDGFTGSLSRTTGENVGTYAISQNNLSISGNYILNYTGADLTIGKKTISVIADAKNKVYGDADPVLTYTFSPALVTGDGFTGSLSRTTGENVGTYAISQNNLSLSGNYTLNYTGANLSIAKKALVITADNKTKFYNQANPVLTASYSGFVGTENASVLTSPVSLATTATLSSPAGTYPITASGAVAQNYAISYMQGALTVSSTSQTISFAALADKLSTDAPFLLTATASSGLTVSYASSDVSIARMINGNQVEILKAGTVNITASQAGNANYTAAVPVVQTLKIIDNPAPVITITSNLGNSISKGETAKLTATGAVTYQWATANGIIAGQNGAMLTVRPSLTTTYTVTGSNIYGRSSTQSITIEVKEDFKTLNATNILSPNGDGVNDYWIVENIDLYPNNSVTIFDRAGKTVFKTKGYKNNWDATLNGSPLSEGTYYYIIDFGAGFGTKKGFITIVR</sequence>
<dbReference type="InterPro" id="IPR008964">
    <property type="entry name" value="Invasin/intimin_cell_adhesion"/>
</dbReference>
<dbReference type="Gene3D" id="2.60.40.1080">
    <property type="match status" value="3"/>
</dbReference>
<evidence type="ECO:0000259" key="1">
    <source>
        <dbReference type="SMART" id="SM00736"/>
    </source>
</evidence>
<dbReference type="InterPro" id="IPR013783">
    <property type="entry name" value="Ig-like_fold"/>
</dbReference>
<feature type="domain" description="Dystroglycan-type cadherin-like" evidence="1">
    <location>
        <begin position="1478"/>
        <end position="1577"/>
    </location>
</feature>
<dbReference type="RefSeq" id="WP_330106184.1">
    <property type="nucleotide sequence ID" value="NZ_JAZDQT010000001.1"/>
</dbReference>
<protein>
    <submittedName>
        <fullName evidence="2">MBG domain-containing protein</fullName>
    </submittedName>
</protein>